<proteinExistence type="predicted"/>
<gene>
    <name evidence="9" type="ORF">HHL28_06370</name>
</gene>
<feature type="transmembrane region" description="Helical" evidence="7">
    <location>
        <begin position="78"/>
        <end position="95"/>
    </location>
</feature>
<dbReference type="GO" id="GO:0022857">
    <property type="term" value="F:transmembrane transporter activity"/>
    <property type="evidence" value="ECO:0007669"/>
    <property type="project" value="InterPro"/>
</dbReference>
<dbReference type="PANTHER" id="PTHR23517">
    <property type="entry name" value="RESISTANCE PROTEIN MDTM, PUTATIVE-RELATED-RELATED"/>
    <property type="match status" value="1"/>
</dbReference>
<dbReference type="Gene3D" id="1.20.1250.20">
    <property type="entry name" value="MFS general substrate transporter like domains"/>
    <property type="match status" value="2"/>
</dbReference>
<sequence length="368" mass="37776">MLRTGAMVSPFMTLFLTEGRGLTPAFAGLVVAAYGAGAVLGSILGGLLADRIGRRPTMLLALFGAGLVFPLGSLPQDIGLLALLLFLAGLLMDCYRPAAMAAMAEMVPEDRRVRVYALNYWVANIGSALAPVLGGVLAALGYGALFLANGLAILAYALVVLLLFREPARAALSAGTARVSAWAAGRDPVVWTVAGGSALTAILFVQSYAMLPLAMQADGLGKTQYGIAVGLNAVTVVALSLPVARWVSRLEPRLALATGALLMGGGMALTGLAETMLVYCATVVVWSLGEIVIAPVAPALLAAAAPEGRKALYQGTLSASWGWSSLLGPVSGGMLYTLSPALLWTACGALGIVAAVIFAITPRHPKRC</sequence>
<evidence type="ECO:0000256" key="2">
    <source>
        <dbReference type="ARBA" id="ARBA00022448"/>
    </source>
</evidence>
<dbReference type="PANTHER" id="PTHR23517:SF2">
    <property type="entry name" value="MULTIDRUG RESISTANCE PROTEIN MDTH"/>
    <property type="match status" value="1"/>
</dbReference>
<evidence type="ECO:0000256" key="4">
    <source>
        <dbReference type="ARBA" id="ARBA00022692"/>
    </source>
</evidence>
<organism evidence="9 10">
    <name type="scientific">Aerophototrophica crusticola</name>
    <dbReference type="NCBI Taxonomy" id="1709002"/>
    <lineage>
        <taxon>Bacteria</taxon>
        <taxon>Pseudomonadati</taxon>
        <taxon>Pseudomonadota</taxon>
        <taxon>Alphaproteobacteria</taxon>
        <taxon>Rhodospirillales</taxon>
        <taxon>Rhodospirillaceae</taxon>
        <taxon>Aerophototrophica</taxon>
    </lineage>
</organism>
<feature type="transmembrane region" description="Helical" evidence="7">
    <location>
        <begin position="56"/>
        <end position="72"/>
    </location>
</feature>
<evidence type="ECO:0000259" key="8">
    <source>
        <dbReference type="PROSITE" id="PS50850"/>
    </source>
</evidence>
<dbReference type="PROSITE" id="PS50850">
    <property type="entry name" value="MFS"/>
    <property type="match status" value="1"/>
</dbReference>
<feature type="transmembrane region" description="Helical" evidence="7">
    <location>
        <begin position="188"/>
        <end position="205"/>
    </location>
</feature>
<name>A0A858R5X2_9PROT</name>
<keyword evidence="10" id="KW-1185">Reference proteome</keyword>
<dbReference type="SUPFAM" id="SSF103473">
    <property type="entry name" value="MFS general substrate transporter"/>
    <property type="match status" value="1"/>
</dbReference>
<feature type="transmembrane region" description="Helical" evidence="7">
    <location>
        <begin position="116"/>
        <end position="140"/>
    </location>
</feature>
<accession>A0A858R5X2</accession>
<protein>
    <submittedName>
        <fullName evidence="9">MFS transporter</fullName>
    </submittedName>
</protein>
<feature type="transmembrane region" description="Helical" evidence="7">
    <location>
        <begin position="285"/>
        <end position="305"/>
    </location>
</feature>
<dbReference type="PROSITE" id="PS00216">
    <property type="entry name" value="SUGAR_TRANSPORT_1"/>
    <property type="match status" value="1"/>
</dbReference>
<dbReference type="InterPro" id="IPR005829">
    <property type="entry name" value="Sugar_transporter_CS"/>
</dbReference>
<dbReference type="Pfam" id="PF07690">
    <property type="entry name" value="MFS_1"/>
    <property type="match status" value="1"/>
</dbReference>
<evidence type="ECO:0000313" key="9">
    <source>
        <dbReference type="EMBL" id="QJE72764.1"/>
    </source>
</evidence>
<evidence type="ECO:0000256" key="5">
    <source>
        <dbReference type="ARBA" id="ARBA00022989"/>
    </source>
</evidence>
<evidence type="ECO:0000256" key="3">
    <source>
        <dbReference type="ARBA" id="ARBA00022475"/>
    </source>
</evidence>
<evidence type="ECO:0000256" key="1">
    <source>
        <dbReference type="ARBA" id="ARBA00004651"/>
    </source>
</evidence>
<feature type="transmembrane region" description="Helical" evidence="7">
    <location>
        <begin position="342"/>
        <end position="361"/>
    </location>
</feature>
<keyword evidence="4 7" id="KW-0812">Transmembrane</keyword>
<dbReference type="KEGG" id="acru:HHL28_06370"/>
<dbReference type="InterPro" id="IPR011701">
    <property type="entry name" value="MFS"/>
</dbReference>
<dbReference type="InterPro" id="IPR036259">
    <property type="entry name" value="MFS_trans_sf"/>
</dbReference>
<dbReference type="GO" id="GO:0005886">
    <property type="term" value="C:plasma membrane"/>
    <property type="evidence" value="ECO:0007669"/>
    <property type="project" value="UniProtKB-SubCell"/>
</dbReference>
<feature type="domain" description="Major facilitator superfamily (MFS) profile" evidence="8">
    <location>
        <begin position="1"/>
        <end position="366"/>
    </location>
</feature>
<comment type="subcellular location">
    <subcellularLocation>
        <location evidence="1">Cell membrane</location>
        <topology evidence="1">Multi-pass membrane protein</topology>
    </subcellularLocation>
</comment>
<feature type="transmembrane region" description="Helical" evidence="7">
    <location>
        <begin position="25"/>
        <end position="49"/>
    </location>
</feature>
<dbReference type="Proteomes" id="UP000501891">
    <property type="component" value="Chromosome"/>
</dbReference>
<feature type="transmembrane region" description="Helical" evidence="7">
    <location>
        <begin position="317"/>
        <end position="336"/>
    </location>
</feature>
<dbReference type="InterPro" id="IPR020846">
    <property type="entry name" value="MFS_dom"/>
</dbReference>
<evidence type="ECO:0000256" key="7">
    <source>
        <dbReference type="SAM" id="Phobius"/>
    </source>
</evidence>
<feature type="transmembrane region" description="Helical" evidence="7">
    <location>
        <begin position="146"/>
        <end position="164"/>
    </location>
</feature>
<evidence type="ECO:0000256" key="6">
    <source>
        <dbReference type="ARBA" id="ARBA00023136"/>
    </source>
</evidence>
<reference evidence="9" key="1">
    <citation type="submission" date="2020-04" db="EMBL/GenBank/DDBJ databases">
        <title>A desert anoxygenic phototrophic bacterium fixes CO2 using RubisCO under aerobic conditions.</title>
        <authorList>
            <person name="Tang K."/>
        </authorList>
    </citation>
    <scope>NUCLEOTIDE SEQUENCE [LARGE SCALE GENOMIC DNA]</scope>
    <source>
        <strain evidence="9">MIMtkB3</strain>
    </source>
</reference>
<keyword evidence="6 7" id="KW-0472">Membrane</keyword>
<keyword evidence="5 7" id="KW-1133">Transmembrane helix</keyword>
<evidence type="ECO:0000313" key="10">
    <source>
        <dbReference type="Proteomes" id="UP000501891"/>
    </source>
</evidence>
<keyword evidence="2" id="KW-0813">Transport</keyword>
<dbReference type="AlphaFoldDB" id="A0A858R5X2"/>
<dbReference type="EMBL" id="CP051775">
    <property type="protein sequence ID" value="QJE72764.1"/>
    <property type="molecule type" value="Genomic_DNA"/>
</dbReference>
<feature type="transmembrane region" description="Helical" evidence="7">
    <location>
        <begin position="254"/>
        <end position="273"/>
    </location>
</feature>
<feature type="transmembrane region" description="Helical" evidence="7">
    <location>
        <begin position="225"/>
        <end position="247"/>
    </location>
</feature>
<dbReference type="InterPro" id="IPR050171">
    <property type="entry name" value="MFS_Transporters"/>
</dbReference>
<keyword evidence="3" id="KW-1003">Cell membrane</keyword>